<comment type="function">
    <text evidence="9">Fluoride-specific ion channel. Important for reducing fluoride concentration in the cell, thus reducing its toxicity.</text>
</comment>
<proteinExistence type="inferred from homology"/>
<evidence type="ECO:0000256" key="2">
    <source>
        <dbReference type="ARBA" id="ARBA00022475"/>
    </source>
</evidence>
<comment type="caution">
    <text evidence="11">The sequence shown here is derived from an EMBL/GenBank/DDBJ whole genome shotgun (WGS) entry which is preliminary data.</text>
</comment>
<comment type="similarity">
    <text evidence="7 10">Belongs to the fluoride channel Fluc/FEX (TC 1.A.43) family.</text>
</comment>
<evidence type="ECO:0000256" key="6">
    <source>
        <dbReference type="ARBA" id="ARBA00023303"/>
    </source>
</evidence>
<feature type="transmembrane region" description="Helical" evidence="10">
    <location>
        <begin position="38"/>
        <end position="55"/>
    </location>
</feature>
<organism evidence="11 12">
    <name type="scientific">Corynebacterium aquatimens</name>
    <dbReference type="NCBI Taxonomy" id="1190508"/>
    <lineage>
        <taxon>Bacteria</taxon>
        <taxon>Bacillati</taxon>
        <taxon>Actinomycetota</taxon>
        <taxon>Actinomycetes</taxon>
        <taxon>Mycobacteriales</taxon>
        <taxon>Corynebacteriaceae</taxon>
        <taxon>Corynebacterium</taxon>
    </lineage>
</organism>
<keyword evidence="12" id="KW-1185">Reference proteome</keyword>
<evidence type="ECO:0000313" key="12">
    <source>
        <dbReference type="Proteomes" id="UP000658613"/>
    </source>
</evidence>
<dbReference type="InterPro" id="IPR003691">
    <property type="entry name" value="FluC"/>
</dbReference>
<evidence type="ECO:0000256" key="5">
    <source>
        <dbReference type="ARBA" id="ARBA00023136"/>
    </source>
</evidence>
<keyword evidence="6" id="KW-0813">Transport</keyword>
<comment type="subcellular location">
    <subcellularLocation>
        <location evidence="1">Cell membrane</location>
        <topology evidence="1">Multi-pass membrane protein</topology>
    </subcellularLocation>
</comment>
<feature type="transmembrane region" description="Helical" evidence="10">
    <location>
        <begin position="82"/>
        <end position="103"/>
    </location>
</feature>
<protein>
    <recommendedName>
        <fullName evidence="10">Fluoride-specific ion channel</fullName>
    </recommendedName>
</protein>
<evidence type="ECO:0000256" key="1">
    <source>
        <dbReference type="ARBA" id="ARBA00004651"/>
    </source>
</evidence>
<evidence type="ECO:0000256" key="7">
    <source>
        <dbReference type="ARBA" id="ARBA00035120"/>
    </source>
</evidence>
<accession>A0A931E0Y6</accession>
<dbReference type="EMBL" id="JADOUE010000001">
    <property type="protein sequence ID" value="MBG6122258.1"/>
    <property type="molecule type" value="Genomic_DNA"/>
</dbReference>
<name>A0A931E0Y6_9CORY</name>
<evidence type="ECO:0000256" key="4">
    <source>
        <dbReference type="ARBA" id="ARBA00022989"/>
    </source>
</evidence>
<dbReference type="Pfam" id="PF02537">
    <property type="entry name" value="CRCB"/>
    <property type="match status" value="1"/>
</dbReference>
<evidence type="ECO:0000256" key="9">
    <source>
        <dbReference type="ARBA" id="ARBA00049940"/>
    </source>
</evidence>
<dbReference type="RefSeq" id="WP_196824679.1">
    <property type="nucleotide sequence ID" value="NZ_CP046980.1"/>
</dbReference>
<dbReference type="GO" id="GO:0034220">
    <property type="term" value="P:monoatomic ion transmembrane transport"/>
    <property type="evidence" value="ECO:0007669"/>
    <property type="project" value="UniProtKB-KW"/>
</dbReference>
<keyword evidence="2 10" id="KW-1003">Cell membrane</keyword>
<keyword evidence="6" id="KW-0406">Ion transport</keyword>
<dbReference type="GO" id="GO:0005886">
    <property type="term" value="C:plasma membrane"/>
    <property type="evidence" value="ECO:0007669"/>
    <property type="project" value="UniProtKB-SubCell"/>
</dbReference>
<evidence type="ECO:0000256" key="3">
    <source>
        <dbReference type="ARBA" id="ARBA00022692"/>
    </source>
</evidence>
<keyword evidence="5 10" id="KW-0472">Membrane</keyword>
<reference evidence="11" key="1">
    <citation type="submission" date="2020-11" db="EMBL/GenBank/DDBJ databases">
        <title>Sequencing the genomes of 1000 actinobacteria strains.</title>
        <authorList>
            <person name="Klenk H.-P."/>
        </authorList>
    </citation>
    <scope>NUCLEOTIDE SEQUENCE</scope>
    <source>
        <strain evidence="11">DSM 45632</strain>
    </source>
</reference>
<evidence type="ECO:0000256" key="10">
    <source>
        <dbReference type="RuleBase" id="RU004340"/>
    </source>
</evidence>
<keyword evidence="6" id="KW-0407">Ion channel</keyword>
<evidence type="ECO:0000313" key="11">
    <source>
        <dbReference type="EMBL" id="MBG6122258.1"/>
    </source>
</evidence>
<keyword evidence="3 10" id="KW-0812">Transmembrane</keyword>
<evidence type="ECO:0000256" key="8">
    <source>
        <dbReference type="ARBA" id="ARBA00035585"/>
    </source>
</evidence>
<gene>
    <name evidence="11" type="ORF">IW254_001227</name>
</gene>
<feature type="transmembrane region" description="Helical" evidence="10">
    <location>
        <begin position="6"/>
        <end position="26"/>
    </location>
</feature>
<dbReference type="AlphaFoldDB" id="A0A931E0Y6"/>
<dbReference type="Proteomes" id="UP000658613">
    <property type="component" value="Unassembled WGS sequence"/>
</dbReference>
<sequence length="114" mass="12030">MLTNGFRDALAIGVGASFGALVRFTLTSAIPLNVVAEVIITLTINIVACYAMGLFDPPPFWGKGLLGGLSTFSAPAHTAARIYPISAAAYIAATMFACVIAWVQGNDARRRRAR</sequence>
<comment type="catalytic activity">
    <reaction evidence="8">
        <text>fluoride(in) = fluoride(out)</text>
        <dbReference type="Rhea" id="RHEA:76159"/>
        <dbReference type="ChEBI" id="CHEBI:17051"/>
    </reaction>
    <physiologicalReaction direction="left-to-right" evidence="8">
        <dbReference type="Rhea" id="RHEA:76160"/>
    </physiologicalReaction>
</comment>
<keyword evidence="4 10" id="KW-1133">Transmembrane helix</keyword>